<dbReference type="Proteomes" id="UP000059680">
    <property type="component" value="Chromosome 3"/>
</dbReference>
<feature type="region of interest" description="Disordered" evidence="1">
    <location>
        <begin position="1"/>
        <end position="26"/>
    </location>
</feature>
<dbReference type="EMBL" id="AP014959">
    <property type="protein sequence ID" value="BAS85772.1"/>
    <property type="molecule type" value="Genomic_DNA"/>
</dbReference>
<accession>A0A0P0W1I0</accession>
<evidence type="ECO:0000313" key="3">
    <source>
        <dbReference type="Proteomes" id="UP000059680"/>
    </source>
</evidence>
<gene>
    <name evidence="2" type="ordered locus">Os03g0682666</name>
    <name evidence="2" type="ORF">OSNPB_030682666</name>
</gene>
<organism evidence="2 3">
    <name type="scientific">Oryza sativa subsp. japonica</name>
    <name type="common">Rice</name>
    <dbReference type="NCBI Taxonomy" id="39947"/>
    <lineage>
        <taxon>Eukaryota</taxon>
        <taxon>Viridiplantae</taxon>
        <taxon>Streptophyta</taxon>
        <taxon>Embryophyta</taxon>
        <taxon>Tracheophyta</taxon>
        <taxon>Spermatophyta</taxon>
        <taxon>Magnoliopsida</taxon>
        <taxon>Liliopsida</taxon>
        <taxon>Poales</taxon>
        <taxon>Poaceae</taxon>
        <taxon>BOP clade</taxon>
        <taxon>Oryzoideae</taxon>
        <taxon>Oryzeae</taxon>
        <taxon>Oryzinae</taxon>
        <taxon>Oryza</taxon>
        <taxon>Oryza sativa</taxon>
    </lineage>
</organism>
<evidence type="ECO:0000256" key="1">
    <source>
        <dbReference type="SAM" id="MobiDB-lite"/>
    </source>
</evidence>
<reference evidence="2 3" key="3">
    <citation type="journal article" date="2013" name="Rice">
        <title>Improvement of the Oryza sativa Nipponbare reference genome using next generation sequence and optical map data.</title>
        <authorList>
            <person name="Kawahara Y."/>
            <person name="de la Bastide M."/>
            <person name="Hamilton J.P."/>
            <person name="Kanamori H."/>
            <person name="McCombie W.R."/>
            <person name="Ouyang S."/>
            <person name="Schwartz D.C."/>
            <person name="Tanaka T."/>
            <person name="Wu J."/>
            <person name="Zhou S."/>
            <person name="Childs K.L."/>
            <person name="Davidson R.M."/>
            <person name="Lin H."/>
            <person name="Quesada-Ocampo L."/>
            <person name="Vaillancourt B."/>
            <person name="Sakai H."/>
            <person name="Lee S.S."/>
            <person name="Kim J."/>
            <person name="Numa H."/>
            <person name="Itoh T."/>
            <person name="Buell C.R."/>
            <person name="Matsumoto T."/>
        </authorList>
    </citation>
    <scope>NUCLEOTIDE SEQUENCE [LARGE SCALE GENOMIC DNA]</scope>
    <source>
        <strain evidence="3">cv. Nipponbare</strain>
    </source>
</reference>
<dbReference type="Gramene" id="Os03t0682666-00">
    <property type="protein sequence ID" value="Os03t0682666-00"/>
    <property type="gene ID" value="Os03g0682666"/>
</dbReference>
<dbReference type="PaxDb" id="39947-A0A0P0W1I0"/>
<reference evidence="3" key="1">
    <citation type="journal article" date="2005" name="Nature">
        <title>The map-based sequence of the rice genome.</title>
        <authorList>
            <consortium name="International rice genome sequencing project (IRGSP)"/>
            <person name="Matsumoto T."/>
            <person name="Wu J."/>
            <person name="Kanamori H."/>
            <person name="Katayose Y."/>
            <person name="Fujisawa M."/>
            <person name="Namiki N."/>
            <person name="Mizuno H."/>
            <person name="Yamamoto K."/>
            <person name="Antonio B.A."/>
            <person name="Baba T."/>
            <person name="Sakata K."/>
            <person name="Nagamura Y."/>
            <person name="Aoki H."/>
            <person name="Arikawa K."/>
            <person name="Arita K."/>
            <person name="Bito T."/>
            <person name="Chiden Y."/>
            <person name="Fujitsuka N."/>
            <person name="Fukunaka R."/>
            <person name="Hamada M."/>
            <person name="Harada C."/>
            <person name="Hayashi A."/>
            <person name="Hijishita S."/>
            <person name="Honda M."/>
            <person name="Hosokawa S."/>
            <person name="Ichikawa Y."/>
            <person name="Idonuma A."/>
            <person name="Iijima M."/>
            <person name="Ikeda M."/>
            <person name="Ikeno M."/>
            <person name="Ito K."/>
            <person name="Ito S."/>
            <person name="Ito T."/>
            <person name="Ito Y."/>
            <person name="Ito Y."/>
            <person name="Iwabuchi A."/>
            <person name="Kamiya K."/>
            <person name="Karasawa W."/>
            <person name="Kurita K."/>
            <person name="Katagiri S."/>
            <person name="Kikuta A."/>
            <person name="Kobayashi H."/>
            <person name="Kobayashi N."/>
            <person name="Machita K."/>
            <person name="Maehara T."/>
            <person name="Masukawa M."/>
            <person name="Mizubayashi T."/>
            <person name="Mukai Y."/>
            <person name="Nagasaki H."/>
            <person name="Nagata Y."/>
            <person name="Naito S."/>
            <person name="Nakashima M."/>
            <person name="Nakama Y."/>
            <person name="Nakamichi Y."/>
            <person name="Nakamura M."/>
            <person name="Meguro A."/>
            <person name="Negishi M."/>
            <person name="Ohta I."/>
            <person name="Ohta T."/>
            <person name="Okamoto M."/>
            <person name="Ono N."/>
            <person name="Saji S."/>
            <person name="Sakaguchi M."/>
            <person name="Sakai K."/>
            <person name="Shibata M."/>
            <person name="Shimokawa T."/>
            <person name="Song J."/>
            <person name="Takazaki Y."/>
            <person name="Terasawa K."/>
            <person name="Tsugane M."/>
            <person name="Tsuji K."/>
            <person name="Ueda S."/>
            <person name="Waki K."/>
            <person name="Yamagata H."/>
            <person name="Yamamoto M."/>
            <person name="Yamamoto S."/>
            <person name="Yamane H."/>
            <person name="Yoshiki S."/>
            <person name="Yoshihara R."/>
            <person name="Yukawa K."/>
            <person name="Zhong H."/>
            <person name="Yano M."/>
            <person name="Yuan Q."/>
            <person name="Ouyang S."/>
            <person name="Liu J."/>
            <person name="Jones K.M."/>
            <person name="Gansberger K."/>
            <person name="Moffat K."/>
            <person name="Hill J."/>
            <person name="Bera J."/>
            <person name="Fadrosh D."/>
            <person name="Jin S."/>
            <person name="Johri S."/>
            <person name="Kim M."/>
            <person name="Overton L."/>
            <person name="Reardon M."/>
            <person name="Tsitrin T."/>
            <person name="Vuong H."/>
            <person name="Weaver B."/>
            <person name="Ciecko A."/>
            <person name="Tallon L."/>
            <person name="Jackson J."/>
            <person name="Pai G."/>
            <person name="Aken S.V."/>
            <person name="Utterback T."/>
            <person name="Reidmuller S."/>
            <person name="Feldblyum T."/>
            <person name="Hsiao J."/>
            <person name="Zismann V."/>
            <person name="Iobst S."/>
            <person name="de Vazeille A.R."/>
            <person name="Buell C.R."/>
            <person name="Ying K."/>
            <person name="Li Y."/>
            <person name="Lu T."/>
            <person name="Huang Y."/>
            <person name="Zhao Q."/>
            <person name="Feng Q."/>
            <person name="Zhang L."/>
            <person name="Zhu J."/>
            <person name="Weng Q."/>
            <person name="Mu J."/>
            <person name="Lu Y."/>
            <person name="Fan D."/>
            <person name="Liu Y."/>
            <person name="Guan J."/>
            <person name="Zhang Y."/>
            <person name="Yu S."/>
            <person name="Liu X."/>
            <person name="Zhang Y."/>
            <person name="Hong G."/>
            <person name="Han B."/>
            <person name="Choisne N."/>
            <person name="Demange N."/>
            <person name="Orjeda G."/>
            <person name="Samain S."/>
            <person name="Cattolico L."/>
            <person name="Pelletier E."/>
            <person name="Couloux A."/>
            <person name="Segurens B."/>
            <person name="Wincker P."/>
            <person name="D'Hont A."/>
            <person name="Scarpelli C."/>
            <person name="Weissenbach J."/>
            <person name="Salanoubat M."/>
            <person name="Quetier F."/>
            <person name="Yu Y."/>
            <person name="Kim H.R."/>
            <person name="Rambo T."/>
            <person name="Currie J."/>
            <person name="Collura K."/>
            <person name="Luo M."/>
            <person name="Yang T."/>
            <person name="Ammiraju J.S.S."/>
            <person name="Engler F."/>
            <person name="Soderlund C."/>
            <person name="Wing R.A."/>
            <person name="Palmer L.E."/>
            <person name="de la Bastide M."/>
            <person name="Spiegel L."/>
            <person name="Nascimento L."/>
            <person name="Zutavern T."/>
            <person name="O'Shaughnessy A."/>
            <person name="Dike S."/>
            <person name="Dedhia N."/>
            <person name="Preston R."/>
            <person name="Balija V."/>
            <person name="McCombie W.R."/>
            <person name="Chow T."/>
            <person name="Chen H."/>
            <person name="Chung M."/>
            <person name="Chen C."/>
            <person name="Shaw J."/>
            <person name="Wu H."/>
            <person name="Hsiao K."/>
            <person name="Chao Y."/>
            <person name="Chu M."/>
            <person name="Cheng C."/>
            <person name="Hour A."/>
            <person name="Lee P."/>
            <person name="Lin S."/>
            <person name="Lin Y."/>
            <person name="Liou J."/>
            <person name="Liu S."/>
            <person name="Hsing Y."/>
            <person name="Raghuvanshi S."/>
            <person name="Mohanty A."/>
            <person name="Bharti A.K."/>
            <person name="Gaur A."/>
            <person name="Gupta V."/>
            <person name="Kumar D."/>
            <person name="Ravi V."/>
            <person name="Vij S."/>
            <person name="Kapur A."/>
            <person name="Khurana P."/>
            <person name="Khurana P."/>
            <person name="Khurana J.P."/>
            <person name="Tyagi A.K."/>
            <person name="Gaikwad K."/>
            <person name="Singh A."/>
            <person name="Dalal V."/>
            <person name="Srivastava S."/>
            <person name="Dixit A."/>
            <person name="Pal A.K."/>
            <person name="Ghazi I.A."/>
            <person name="Yadav M."/>
            <person name="Pandit A."/>
            <person name="Bhargava A."/>
            <person name="Sureshbabu K."/>
            <person name="Batra K."/>
            <person name="Sharma T.R."/>
            <person name="Mohapatra T."/>
            <person name="Singh N.K."/>
            <person name="Messing J."/>
            <person name="Nelson A.B."/>
            <person name="Fuks G."/>
            <person name="Kavchok S."/>
            <person name="Keizer G."/>
            <person name="Linton E."/>
            <person name="Llaca V."/>
            <person name="Song R."/>
            <person name="Tanyolac B."/>
            <person name="Young S."/>
            <person name="Ho-Il K."/>
            <person name="Hahn J.H."/>
            <person name="Sangsakoo G."/>
            <person name="Vanavichit A."/>
            <person name="de Mattos Luiz.A.T."/>
            <person name="Zimmer P.D."/>
            <person name="Malone G."/>
            <person name="Dellagostin O."/>
            <person name="de Oliveira A.C."/>
            <person name="Bevan M."/>
            <person name="Bancroft I."/>
            <person name="Minx P."/>
            <person name="Cordum H."/>
            <person name="Wilson R."/>
            <person name="Cheng Z."/>
            <person name="Jin W."/>
            <person name="Jiang J."/>
            <person name="Leong S.A."/>
            <person name="Iwama H."/>
            <person name="Gojobori T."/>
            <person name="Itoh T."/>
            <person name="Niimura Y."/>
            <person name="Fujii Y."/>
            <person name="Habara T."/>
            <person name="Sakai H."/>
            <person name="Sato Y."/>
            <person name="Wilson G."/>
            <person name="Kumar K."/>
            <person name="McCouch S."/>
            <person name="Juretic N."/>
            <person name="Hoen D."/>
            <person name="Wright S."/>
            <person name="Bruskiewich R."/>
            <person name="Bureau T."/>
            <person name="Miyao A."/>
            <person name="Hirochika H."/>
            <person name="Nishikawa T."/>
            <person name="Kadowaki K."/>
            <person name="Sugiura M."/>
            <person name="Burr B."/>
            <person name="Sasaki T."/>
        </authorList>
    </citation>
    <scope>NUCLEOTIDE SEQUENCE [LARGE SCALE GENOMIC DNA]</scope>
    <source>
        <strain evidence="3">cv. Nipponbare</strain>
    </source>
</reference>
<sequence length="70" mass="7656">MARGPSDSSILASPPVESVARMESTGRRRCPLLLSLSGRRHCHLLLSLSMRASLSAMRREGRVSAWPGPR</sequence>
<evidence type="ECO:0000313" key="2">
    <source>
        <dbReference type="EMBL" id="BAS85772.1"/>
    </source>
</evidence>
<name>A0A0P0W1I0_ORYSJ</name>
<reference evidence="2 3" key="2">
    <citation type="journal article" date="2013" name="Plant Cell Physiol.">
        <title>Rice Annotation Project Database (RAP-DB): an integrative and interactive database for rice genomics.</title>
        <authorList>
            <person name="Sakai H."/>
            <person name="Lee S.S."/>
            <person name="Tanaka T."/>
            <person name="Numa H."/>
            <person name="Kim J."/>
            <person name="Kawahara Y."/>
            <person name="Wakimoto H."/>
            <person name="Yang C.C."/>
            <person name="Iwamoto M."/>
            <person name="Abe T."/>
            <person name="Yamada Y."/>
            <person name="Muto A."/>
            <person name="Inokuchi H."/>
            <person name="Ikemura T."/>
            <person name="Matsumoto T."/>
            <person name="Sasaki T."/>
            <person name="Itoh T."/>
        </authorList>
    </citation>
    <scope>NUCLEOTIDE SEQUENCE [LARGE SCALE GENOMIC DNA]</scope>
    <source>
        <strain evidence="3">cv. Nipponbare</strain>
    </source>
</reference>
<proteinExistence type="predicted"/>
<protein>
    <submittedName>
        <fullName evidence="2">Os03g0682666 protein</fullName>
    </submittedName>
</protein>
<dbReference type="AlphaFoldDB" id="A0A0P0W1I0"/>
<feature type="compositionally biased region" description="Polar residues" evidence="1">
    <location>
        <begin position="1"/>
        <end position="11"/>
    </location>
</feature>
<dbReference type="InParanoid" id="A0A0P0W1I0"/>
<keyword evidence="3" id="KW-1185">Reference proteome</keyword>